<dbReference type="InterPro" id="IPR006869">
    <property type="entry name" value="DUF547"/>
</dbReference>
<evidence type="ECO:0000259" key="1">
    <source>
        <dbReference type="Pfam" id="PF00462"/>
    </source>
</evidence>
<proteinExistence type="predicted"/>
<gene>
    <name evidence="4" type="ORF">BOKJ2_LOCUS8926</name>
</gene>
<comment type="caution">
    <text evidence="4">The sequence shown here is derived from an EMBL/GenBank/DDBJ whole genome shotgun (WGS) entry which is preliminary data.</text>
</comment>
<organism evidence="4 5">
    <name type="scientific">Bursaphelenchus okinawaensis</name>
    <dbReference type="NCBI Taxonomy" id="465554"/>
    <lineage>
        <taxon>Eukaryota</taxon>
        <taxon>Metazoa</taxon>
        <taxon>Ecdysozoa</taxon>
        <taxon>Nematoda</taxon>
        <taxon>Chromadorea</taxon>
        <taxon>Rhabditida</taxon>
        <taxon>Tylenchina</taxon>
        <taxon>Tylenchomorpha</taxon>
        <taxon>Aphelenchoidea</taxon>
        <taxon>Aphelenchoididae</taxon>
        <taxon>Bursaphelenchus</taxon>
    </lineage>
</organism>
<dbReference type="Gene3D" id="1.10.10.10">
    <property type="entry name" value="Winged helix-like DNA-binding domain superfamily/Winged helix DNA-binding domain"/>
    <property type="match status" value="1"/>
</dbReference>
<evidence type="ECO:0000313" key="4">
    <source>
        <dbReference type="EMBL" id="CAD5220402.1"/>
    </source>
</evidence>
<dbReference type="EMBL" id="CAJFCW020000004">
    <property type="protein sequence ID" value="CAG9113639.1"/>
    <property type="molecule type" value="Genomic_DNA"/>
</dbReference>
<dbReference type="SUPFAM" id="SSF52833">
    <property type="entry name" value="Thioredoxin-like"/>
    <property type="match status" value="1"/>
</dbReference>
<dbReference type="Gene3D" id="3.40.30.10">
    <property type="entry name" value="Glutaredoxin"/>
    <property type="match status" value="1"/>
</dbReference>
<dbReference type="Proteomes" id="UP000783686">
    <property type="component" value="Unassembled WGS sequence"/>
</dbReference>
<evidence type="ECO:0000259" key="3">
    <source>
        <dbReference type="Pfam" id="PF04784"/>
    </source>
</evidence>
<dbReference type="PANTHER" id="PTHR46361:SF5">
    <property type="entry name" value="DEP DOMAIN-CONTAINING PROTEIN"/>
    <property type="match status" value="1"/>
</dbReference>
<dbReference type="InterPro" id="IPR002109">
    <property type="entry name" value="Glutaredoxin"/>
</dbReference>
<feature type="domain" description="DUF547" evidence="3">
    <location>
        <begin position="272"/>
        <end position="398"/>
    </location>
</feature>
<dbReference type="OrthoDB" id="418495at2759"/>
<dbReference type="PROSITE" id="PS51354">
    <property type="entry name" value="GLUTAREDOXIN_2"/>
    <property type="match status" value="1"/>
</dbReference>
<dbReference type="CDD" id="cd04371">
    <property type="entry name" value="DEP"/>
    <property type="match status" value="1"/>
</dbReference>
<dbReference type="InterPro" id="IPR036388">
    <property type="entry name" value="WH-like_DNA-bd_sf"/>
</dbReference>
<dbReference type="InterPro" id="IPR000591">
    <property type="entry name" value="DEP_dom"/>
</dbReference>
<dbReference type="SUPFAM" id="SSF46785">
    <property type="entry name" value="Winged helix' DNA-binding domain"/>
    <property type="match status" value="1"/>
</dbReference>
<accession>A0A811KXX5</accession>
<dbReference type="InterPro" id="IPR036249">
    <property type="entry name" value="Thioredoxin-like_sf"/>
</dbReference>
<dbReference type="Pfam" id="PF04784">
    <property type="entry name" value="DUF547"/>
    <property type="match status" value="1"/>
</dbReference>
<evidence type="ECO:0008006" key="6">
    <source>
        <dbReference type="Google" id="ProtNLM"/>
    </source>
</evidence>
<protein>
    <recommendedName>
        <fullName evidence="6">Glutaredoxin domain-containing protein</fullName>
    </recommendedName>
</protein>
<evidence type="ECO:0000313" key="5">
    <source>
        <dbReference type="Proteomes" id="UP000614601"/>
    </source>
</evidence>
<reference evidence="4" key="1">
    <citation type="submission" date="2020-09" db="EMBL/GenBank/DDBJ databases">
        <authorList>
            <person name="Kikuchi T."/>
        </authorList>
    </citation>
    <scope>NUCLEOTIDE SEQUENCE</scope>
    <source>
        <strain evidence="4">SH1</strain>
    </source>
</reference>
<evidence type="ECO:0000259" key="2">
    <source>
        <dbReference type="Pfam" id="PF00610"/>
    </source>
</evidence>
<sequence>MEGLNDMTGSVIVYSKANCTNSLKSKLLLADLGIPHLDISLDAFPEINDKLEKIVGNNFVTPQIFFNNVRVPGYDSLRRLVATPEVWQEVLDMLMEQENNMYHNIEVDDVDDIIPLENDKMLQMMRKANLMRDRPGGMMAQRNSIKGQDLINWLVKEKSIKRGEALVLGQKLIDKHFGHQLKEHSTFNPDKFYQMPEDDPSMPLNLTNGELSTTGYSVNEFNEHLCVIADQVYDYVLAKNKEDIYYERLEECTEFDSYKNLIPQLASLDLANSSVEERIALFINVYNMMLLHIIYKYGPHMNIWQKRKYFNNTYYLIDQQRYSLQAIYNGILRGNKKGPEMLWKPFGNEDPRREHIIPDGEPLVHFGLNQYRSHGAPIKTYHARNVLFELRKAAQSFVSHSVNFKLDLKKQTVALAPLFKQYAVDFGNFPEHAVEFLIEFVMEDGLERDTLIRMFNTNLNLSYIEQTSEINFIREDQK</sequence>
<feature type="domain" description="Glutaredoxin" evidence="1">
    <location>
        <begin position="11"/>
        <end position="69"/>
    </location>
</feature>
<name>A0A811KXX5_9BILA</name>
<dbReference type="Pfam" id="PF00610">
    <property type="entry name" value="DEP"/>
    <property type="match status" value="1"/>
</dbReference>
<feature type="domain" description="DEP" evidence="2">
    <location>
        <begin position="133"/>
        <end position="194"/>
    </location>
</feature>
<dbReference type="InterPro" id="IPR036390">
    <property type="entry name" value="WH_DNA-bd_sf"/>
</dbReference>
<keyword evidence="5" id="KW-1185">Reference proteome</keyword>
<dbReference type="Pfam" id="PF00462">
    <property type="entry name" value="Glutaredoxin"/>
    <property type="match status" value="1"/>
</dbReference>
<dbReference type="GO" id="GO:0035556">
    <property type="term" value="P:intracellular signal transduction"/>
    <property type="evidence" value="ECO:0007669"/>
    <property type="project" value="InterPro"/>
</dbReference>
<dbReference type="PANTHER" id="PTHR46361">
    <property type="entry name" value="ELECTRON CARRIER/ PROTEIN DISULFIDE OXIDOREDUCTASE"/>
    <property type="match status" value="1"/>
</dbReference>
<dbReference type="Proteomes" id="UP000614601">
    <property type="component" value="Unassembled WGS sequence"/>
</dbReference>
<dbReference type="AlphaFoldDB" id="A0A811KXX5"/>
<dbReference type="EMBL" id="CAJFDH010000004">
    <property type="protein sequence ID" value="CAD5220402.1"/>
    <property type="molecule type" value="Genomic_DNA"/>
</dbReference>